<keyword evidence="1" id="KW-0812">Transmembrane</keyword>
<organism evidence="2 3">
    <name type="scientific">Amycolatopsis samaneae</name>
    <dbReference type="NCBI Taxonomy" id="664691"/>
    <lineage>
        <taxon>Bacteria</taxon>
        <taxon>Bacillati</taxon>
        <taxon>Actinomycetota</taxon>
        <taxon>Actinomycetes</taxon>
        <taxon>Pseudonocardiales</taxon>
        <taxon>Pseudonocardiaceae</taxon>
        <taxon>Amycolatopsis</taxon>
    </lineage>
</organism>
<gene>
    <name evidence="2" type="ORF">ACFSYJ_37925</name>
</gene>
<dbReference type="RefSeq" id="WP_345385506.1">
    <property type="nucleotide sequence ID" value="NZ_BAABHG010000001.1"/>
</dbReference>
<keyword evidence="3" id="KW-1185">Reference proteome</keyword>
<sequence length="131" mass="13282">MTGNLPMRLGTAACLAVSGYVHAELYVHGYRVIPFVGPAFLVQAGGSFAIAVLLALGGPVLLRLAAAGLALGALGGFAVSRTVGLFGFTEHGLQPAPEALVSLLAEAAVLVLLGVSHLLARRRRETPGAVA</sequence>
<name>A0ABW5GUD6_9PSEU</name>
<reference evidence="3" key="1">
    <citation type="journal article" date="2019" name="Int. J. Syst. Evol. Microbiol.">
        <title>The Global Catalogue of Microorganisms (GCM) 10K type strain sequencing project: providing services to taxonomists for standard genome sequencing and annotation.</title>
        <authorList>
            <consortium name="The Broad Institute Genomics Platform"/>
            <consortium name="The Broad Institute Genome Sequencing Center for Infectious Disease"/>
            <person name="Wu L."/>
            <person name="Ma J."/>
        </authorList>
    </citation>
    <scope>NUCLEOTIDE SEQUENCE [LARGE SCALE GENOMIC DNA]</scope>
    <source>
        <strain evidence="3">CGMCC 4.7643</strain>
    </source>
</reference>
<comment type="caution">
    <text evidence="2">The sequence shown here is derived from an EMBL/GenBank/DDBJ whole genome shotgun (WGS) entry which is preliminary data.</text>
</comment>
<keyword evidence="1" id="KW-0472">Membrane</keyword>
<dbReference type="Proteomes" id="UP001597419">
    <property type="component" value="Unassembled WGS sequence"/>
</dbReference>
<feature type="transmembrane region" description="Helical" evidence="1">
    <location>
        <begin position="33"/>
        <end position="54"/>
    </location>
</feature>
<dbReference type="EMBL" id="JBHUKU010000026">
    <property type="protein sequence ID" value="MFD2464446.1"/>
    <property type="molecule type" value="Genomic_DNA"/>
</dbReference>
<evidence type="ECO:0000256" key="1">
    <source>
        <dbReference type="SAM" id="Phobius"/>
    </source>
</evidence>
<evidence type="ECO:0008006" key="4">
    <source>
        <dbReference type="Google" id="ProtNLM"/>
    </source>
</evidence>
<evidence type="ECO:0000313" key="3">
    <source>
        <dbReference type="Proteomes" id="UP001597419"/>
    </source>
</evidence>
<protein>
    <recommendedName>
        <fullName evidence="4">DUF4345 domain-containing protein</fullName>
    </recommendedName>
</protein>
<evidence type="ECO:0000313" key="2">
    <source>
        <dbReference type="EMBL" id="MFD2464446.1"/>
    </source>
</evidence>
<feature type="transmembrane region" description="Helical" evidence="1">
    <location>
        <begin position="61"/>
        <end position="79"/>
    </location>
</feature>
<keyword evidence="1" id="KW-1133">Transmembrane helix</keyword>
<proteinExistence type="predicted"/>
<accession>A0ABW5GUD6</accession>
<feature type="transmembrane region" description="Helical" evidence="1">
    <location>
        <begin position="99"/>
        <end position="120"/>
    </location>
</feature>